<keyword evidence="2" id="KW-1133">Transmembrane helix</keyword>
<feature type="compositionally biased region" description="Low complexity" evidence="1">
    <location>
        <begin position="95"/>
        <end position="115"/>
    </location>
</feature>
<sequence>MLKTAIILLSVAVSATASSSSSSPSPGGTVHPLLPRNQESQPLAADFCDKGQKRCFWGCIDDHDQCCFDINRDEPWSCPEEDTCGGAPRFGCYRPPAAATTTTSSPPPARTSRYPRPGEPGFNPTFTVSDHFDPPRTTTKNAERPGSTQVVAESSSPGVLSTRDTCFFGAGSVAVAAAAEDVTGSSSDLFGGCPPALTSVTNEVGGSGLVVRARSWVVVTMVGVLGLLLAGGLA</sequence>
<dbReference type="EMBL" id="JAATWM020000014">
    <property type="protein sequence ID" value="KAF9877301.1"/>
    <property type="molecule type" value="Genomic_DNA"/>
</dbReference>
<feature type="region of interest" description="Disordered" evidence="1">
    <location>
        <begin position="17"/>
        <end position="36"/>
    </location>
</feature>
<keyword evidence="3" id="KW-0732">Signal</keyword>
<feature type="transmembrane region" description="Helical" evidence="2">
    <location>
        <begin position="216"/>
        <end position="233"/>
    </location>
</feature>
<feature type="compositionally biased region" description="Polar residues" evidence="1">
    <location>
        <begin position="136"/>
        <end position="158"/>
    </location>
</feature>
<dbReference type="AlphaFoldDB" id="A0A9P6I8V3"/>
<protein>
    <recommendedName>
        <fullName evidence="6">GPI anchored serine-threonine rich protein</fullName>
    </recommendedName>
</protein>
<reference evidence="4" key="2">
    <citation type="submission" date="2020-11" db="EMBL/GenBank/DDBJ databases">
        <title>Whole genome sequencing of Colletotrichum sp.</title>
        <authorList>
            <person name="Li H."/>
        </authorList>
    </citation>
    <scope>NUCLEOTIDE SEQUENCE</scope>
    <source>
        <strain evidence="4">CkLH20</strain>
    </source>
</reference>
<evidence type="ECO:0000256" key="3">
    <source>
        <dbReference type="SAM" id="SignalP"/>
    </source>
</evidence>
<dbReference type="Proteomes" id="UP000781932">
    <property type="component" value="Unassembled WGS sequence"/>
</dbReference>
<feature type="signal peptide" evidence="3">
    <location>
        <begin position="1"/>
        <end position="17"/>
    </location>
</feature>
<organism evidence="4 5">
    <name type="scientific">Colletotrichum karsti</name>
    <dbReference type="NCBI Taxonomy" id="1095194"/>
    <lineage>
        <taxon>Eukaryota</taxon>
        <taxon>Fungi</taxon>
        <taxon>Dikarya</taxon>
        <taxon>Ascomycota</taxon>
        <taxon>Pezizomycotina</taxon>
        <taxon>Sordariomycetes</taxon>
        <taxon>Hypocreomycetidae</taxon>
        <taxon>Glomerellales</taxon>
        <taxon>Glomerellaceae</taxon>
        <taxon>Colletotrichum</taxon>
        <taxon>Colletotrichum boninense species complex</taxon>
    </lineage>
</organism>
<gene>
    <name evidence="4" type="ORF">CkaCkLH20_05001</name>
</gene>
<feature type="compositionally biased region" description="Low complexity" evidence="1">
    <location>
        <begin position="17"/>
        <end position="30"/>
    </location>
</feature>
<dbReference type="GeneID" id="62160794"/>
<feature type="chain" id="PRO_5040329360" description="GPI anchored serine-threonine rich protein" evidence="3">
    <location>
        <begin position="18"/>
        <end position="234"/>
    </location>
</feature>
<keyword evidence="2" id="KW-0472">Membrane</keyword>
<name>A0A9P6I8V3_9PEZI</name>
<feature type="region of interest" description="Disordered" evidence="1">
    <location>
        <begin position="95"/>
        <end position="158"/>
    </location>
</feature>
<evidence type="ECO:0000256" key="1">
    <source>
        <dbReference type="SAM" id="MobiDB-lite"/>
    </source>
</evidence>
<evidence type="ECO:0000313" key="4">
    <source>
        <dbReference type="EMBL" id="KAF9877301.1"/>
    </source>
</evidence>
<comment type="caution">
    <text evidence="4">The sequence shown here is derived from an EMBL/GenBank/DDBJ whole genome shotgun (WGS) entry which is preliminary data.</text>
</comment>
<evidence type="ECO:0008006" key="6">
    <source>
        <dbReference type="Google" id="ProtNLM"/>
    </source>
</evidence>
<evidence type="ECO:0000256" key="2">
    <source>
        <dbReference type="SAM" id="Phobius"/>
    </source>
</evidence>
<dbReference type="RefSeq" id="XP_038746762.1">
    <property type="nucleotide sequence ID" value="XM_038887720.1"/>
</dbReference>
<evidence type="ECO:0000313" key="5">
    <source>
        <dbReference type="Proteomes" id="UP000781932"/>
    </source>
</evidence>
<keyword evidence="2" id="KW-0812">Transmembrane</keyword>
<proteinExistence type="predicted"/>
<reference evidence="4" key="1">
    <citation type="submission" date="2020-03" db="EMBL/GenBank/DDBJ databases">
        <authorList>
            <person name="He L."/>
        </authorList>
    </citation>
    <scope>NUCLEOTIDE SEQUENCE</scope>
    <source>
        <strain evidence="4">CkLH20</strain>
    </source>
</reference>
<keyword evidence="5" id="KW-1185">Reference proteome</keyword>
<accession>A0A9P6I8V3</accession>